<evidence type="ECO:0000256" key="2">
    <source>
        <dbReference type="ARBA" id="ARBA00022801"/>
    </source>
</evidence>
<dbReference type="Pfam" id="PF00149">
    <property type="entry name" value="Metallophos"/>
    <property type="match status" value="1"/>
</dbReference>
<keyword evidence="3" id="KW-0408">Iron</keyword>
<dbReference type="EMBL" id="PKHE01000005">
    <property type="protein sequence ID" value="PKY89645.1"/>
    <property type="molecule type" value="Genomic_DNA"/>
</dbReference>
<dbReference type="PANTHER" id="PTHR42988">
    <property type="entry name" value="PHOSPHOHYDROLASE"/>
    <property type="match status" value="1"/>
</dbReference>
<dbReference type="Gene3D" id="3.60.21.10">
    <property type="match status" value="1"/>
</dbReference>
<name>A0A2I1K269_9LACT</name>
<evidence type="ECO:0000313" key="6">
    <source>
        <dbReference type="EMBL" id="PKY89645.1"/>
    </source>
</evidence>
<evidence type="ECO:0000259" key="5">
    <source>
        <dbReference type="Pfam" id="PF00149"/>
    </source>
</evidence>
<comment type="similarity">
    <text evidence="4">Belongs to the cyclic nucleotide phosphodiesterase class-III family.</text>
</comment>
<dbReference type="SUPFAM" id="SSF56300">
    <property type="entry name" value="Metallo-dependent phosphatases"/>
    <property type="match status" value="1"/>
</dbReference>
<keyword evidence="2" id="KW-0378">Hydrolase</keyword>
<dbReference type="GO" id="GO:0016787">
    <property type="term" value="F:hydrolase activity"/>
    <property type="evidence" value="ECO:0007669"/>
    <property type="project" value="UniProtKB-KW"/>
</dbReference>
<evidence type="ECO:0000256" key="3">
    <source>
        <dbReference type="ARBA" id="ARBA00023004"/>
    </source>
</evidence>
<dbReference type="AlphaFoldDB" id="A0A2I1K269"/>
<comment type="caution">
    <text evidence="6">The sequence shown here is derived from an EMBL/GenBank/DDBJ whole genome shotgun (WGS) entry which is preliminary data.</text>
</comment>
<evidence type="ECO:0000256" key="4">
    <source>
        <dbReference type="ARBA" id="ARBA00025742"/>
    </source>
</evidence>
<feature type="domain" description="Calcineurin-like phosphoesterase" evidence="5">
    <location>
        <begin position="1"/>
        <end position="196"/>
    </location>
</feature>
<dbReference type="OrthoDB" id="5505563at2"/>
<sequence length="276" mass="32062">MKILHLSDTHYTRDVDDPELKPVFDAQVPLEKKFNQILEHENLDTFDLVMVTGDIVHEGTPEDYRTIKNLIERTFSPLPIYFCLGNHDRKPVFYEGMTGESKDANYDYDFEMDHFHIIVLDTAKNYSHSGILDSTQIEWLERTMAKNNHKKLIFQHHPIIGGIYFDQFTMEEPDEVLHLLNNPNVIGVFTGHTHSPAINIYQHLKQYTTYAVSFGLEKVKDGTQYFTDTCGYSVIEYRDDSGLTVAPRIIQPAYKILKTTNPNQMKELNSTYEFED</sequence>
<organism evidence="6 7">
    <name type="scientific">Falseniella ignava</name>
    <dbReference type="NCBI Taxonomy" id="137730"/>
    <lineage>
        <taxon>Bacteria</taxon>
        <taxon>Bacillati</taxon>
        <taxon>Bacillota</taxon>
        <taxon>Bacilli</taxon>
        <taxon>Lactobacillales</taxon>
        <taxon>Aerococcaceae</taxon>
        <taxon>Falseniella</taxon>
    </lineage>
</organism>
<dbReference type="PANTHER" id="PTHR42988:SF2">
    <property type="entry name" value="CYCLIC NUCLEOTIDE PHOSPHODIESTERASE CBUA0032-RELATED"/>
    <property type="match status" value="1"/>
</dbReference>
<reference evidence="6 7" key="1">
    <citation type="submission" date="2017-12" db="EMBL/GenBank/DDBJ databases">
        <title>Phylogenetic diversity of female urinary microbiome.</title>
        <authorList>
            <person name="Thomas-White K."/>
            <person name="Wolfe A.J."/>
        </authorList>
    </citation>
    <scope>NUCLEOTIDE SEQUENCE [LARGE SCALE GENOMIC DNA]</scope>
    <source>
        <strain evidence="6 7">UMB0898</strain>
    </source>
</reference>
<dbReference type="GO" id="GO:0046872">
    <property type="term" value="F:metal ion binding"/>
    <property type="evidence" value="ECO:0007669"/>
    <property type="project" value="UniProtKB-KW"/>
</dbReference>
<dbReference type="InterPro" id="IPR050884">
    <property type="entry name" value="CNP_phosphodiesterase-III"/>
</dbReference>
<gene>
    <name evidence="6" type="ORF">CYJ57_02765</name>
</gene>
<protein>
    <recommendedName>
        <fullName evidence="5">Calcineurin-like phosphoesterase domain-containing protein</fullName>
    </recommendedName>
</protein>
<dbReference type="RefSeq" id="WP_101953971.1">
    <property type="nucleotide sequence ID" value="NZ_PKHE01000005.1"/>
</dbReference>
<proteinExistence type="inferred from homology"/>
<dbReference type="InterPro" id="IPR004843">
    <property type="entry name" value="Calcineurin-like_PHP"/>
</dbReference>
<keyword evidence="1" id="KW-0479">Metal-binding</keyword>
<accession>A0A2I1K269</accession>
<dbReference type="InterPro" id="IPR029052">
    <property type="entry name" value="Metallo-depent_PP-like"/>
</dbReference>
<dbReference type="Proteomes" id="UP000234384">
    <property type="component" value="Unassembled WGS sequence"/>
</dbReference>
<evidence type="ECO:0000313" key="7">
    <source>
        <dbReference type="Proteomes" id="UP000234384"/>
    </source>
</evidence>
<evidence type="ECO:0000256" key="1">
    <source>
        <dbReference type="ARBA" id="ARBA00022723"/>
    </source>
</evidence>